<dbReference type="SMART" id="SM00858">
    <property type="entry name" value="SAF"/>
    <property type="match status" value="1"/>
</dbReference>
<evidence type="ECO:0000259" key="3">
    <source>
        <dbReference type="SMART" id="SM00858"/>
    </source>
</evidence>
<dbReference type="AlphaFoldDB" id="A0AAX0VI13"/>
<reference evidence="4 5" key="1">
    <citation type="submission" date="2017-12" db="EMBL/GenBank/DDBJ databases">
        <title>Phylogenetic diversity of female urinary microbiome.</title>
        <authorList>
            <person name="Thomas-White K."/>
            <person name="Wolfe A.J."/>
        </authorList>
    </citation>
    <scope>NUCLEOTIDE SEQUENCE [LARGE SCALE GENOMIC DNA]</scope>
    <source>
        <strain evidence="4 5">UMB0038</strain>
    </source>
</reference>
<keyword evidence="2" id="KW-0812">Transmembrane</keyword>
<proteinExistence type="predicted"/>
<name>A0AAX0VI13_MICLU</name>
<evidence type="ECO:0000313" key="4">
    <source>
        <dbReference type="EMBL" id="PKZ80677.1"/>
    </source>
</evidence>
<dbReference type="CDD" id="cd11614">
    <property type="entry name" value="SAF_CpaB_FlgA_like"/>
    <property type="match status" value="1"/>
</dbReference>
<evidence type="ECO:0000256" key="1">
    <source>
        <dbReference type="SAM" id="MobiDB-lite"/>
    </source>
</evidence>
<sequence length="246" mass="25255">MQSPQQRERQAKVALRKRSPKVTPTENPRVSEAGSSAAAPVGRPAPTPVAKRRVGGVAVAVALAALGGLGAFVGTQANEAKPYLVVNAPVERGQKIESSMLSSVRVAGDPSALVPATEAQQIQGQVATTDLQPGSTITRTSTATSLGVEAGESLVGLALEVGRLPAREMAAGDHVQVLFTPGNQNTKAGDENQNHDPVAAVIEASHHDQNSGKTTVDLRVKQADAQKVATWGAAGTASVIMQGAQK</sequence>
<dbReference type="InterPro" id="IPR013974">
    <property type="entry name" value="SAF"/>
</dbReference>
<feature type="region of interest" description="Disordered" evidence="1">
    <location>
        <begin position="1"/>
        <end position="47"/>
    </location>
</feature>
<protein>
    <recommendedName>
        <fullName evidence="3">SAF domain-containing protein</fullName>
    </recommendedName>
</protein>
<feature type="domain" description="SAF" evidence="3">
    <location>
        <begin position="81"/>
        <end position="143"/>
    </location>
</feature>
<accession>A0AAX0VI13</accession>
<evidence type="ECO:0000313" key="5">
    <source>
        <dbReference type="Proteomes" id="UP000234847"/>
    </source>
</evidence>
<comment type="caution">
    <text evidence="4">The sequence shown here is derived from an EMBL/GenBank/DDBJ whole genome shotgun (WGS) entry which is preliminary data.</text>
</comment>
<dbReference type="Pfam" id="PF08666">
    <property type="entry name" value="SAF"/>
    <property type="match status" value="1"/>
</dbReference>
<feature type="transmembrane region" description="Helical" evidence="2">
    <location>
        <begin position="54"/>
        <end position="74"/>
    </location>
</feature>
<organism evidence="4 5">
    <name type="scientific">Micrococcus luteus</name>
    <name type="common">Micrococcus lysodeikticus</name>
    <dbReference type="NCBI Taxonomy" id="1270"/>
    <lineage>
        <taxon>Bacteria</taxon>
        <taxon>Bacillati</taxon>
        <taxon>Actinomycetota</taxon>
        <taxon>Actinomycetes</taxon>
        <taxon>Micrococcales</taxon>
        <taxon>Micrococcaceae</taxon>
        <taxon>Micrococcus</taxon>
    </lineage>
</organism>
<dbReference type="EMBL" id="PKJT01000014">
    <property type="protein sequence ID" value="PKZ80677.1"/>
    <property type="molecule type" value="Genomic_DNA"/>
</dbReference>
<evidence type="ECO:0000256" key="2">
    <source>
        <dbReference type="SAM" id="Phobius"/>
    </source>
</evidence>
<keyword evidence="2" id="KW-1133">Transmembrane helix</keyword>
<gene>
    <name evidence="4" type="ORF">CYJ95_10650</name>
</gene>
<feature type="compositionally biased region" description="Basic and acidic residues" evidence="1">
    <location>
        <begin position="1"/>
        <end position="11"/>
    </location>
</feature>
<dbReference type="Proteomes" id="UP000234847">
    <property type="component" value="Unassembled WGS sequence"/>
</dbReference>
<keyword evidence="2" id="KW-0472">Membrane</keyword>